<keyword evidence="15" id="KW-1185">Reference proteome</keyword>
<dbReference type="Gene3D" id="2.20.100.10">
    <property type="entry name" value="Thrombospondin type-1 (TSP1) repeat"/>
    <property type="match status" value="1"/>
</dbReference>
<dbReference type="CDD" id="cd04280">
    <property type="entry name" value="ZnMc_astacin_like"/>
    <property type="match status" value="1"/>
</dbReference>
<feature type="active site" evidence="10">
    <location>
        <position position="230"/>
    </location>
</feature>
<feature type="binding site" evidence="10">
    <location>
        <position position="239"/>
    </location>
    <ligand>
        <name>Zn(2+)</name>
        <dbReference type="ChEBI" id="CHEBI:29105"/>
        <note>catalytic</note>
    </ligand>
</feature>
<evidence type="ECO:0000259" key="12">
    <source>
        <dbReference type="PROSITE" id="PS01180"/>
    </source>
</evidence>
<dbReference type="InterPro" id="IPR036383">
    <property type="entry name" value="TSP1_rpt_sf"/>
</dbReference>
<dbReference type="PROSITE" id="PS50092">
    <property type="entry name" value="TSP1"/>
    <property type="match status" value="1"/>
</dbReference>
<dbReference type="SMART" id="SM00235">
    <property type="entry name" value="ZnMc"/>
    <property type="match status" value="1"/>
</dbReference>
<sequence length="777" mass="87851">MRRVAHSLKEYRLIDLMEDFACNFLHSFACNFFLNQSASSIETQRASRKALSHLKQLIMSNLFPLSFYTYNKIQSITRHEVDLFGDLTRNPKAERNKDELSVNNPEDYFQGDVDLSEQQIKQIEKSIKGEHREKRKVGRTPLYRLWDRAHAISFDFTETIPYRTRAKIREAMNLWERNTCVRFDENGPSVDRLEFFDGGGCSSFVGRIGGTQGISISTPGCDVVGIISHEIGHALGIFHEQARPDQERHIAVNYNNIPISRWNNFNSVGTSQAETFGLPYDTGSVMHYGPFGFASDPYTPTIRTLERIQQNTIGQRIGPSFLDFQAINAAYSCNEHCAPLNCLHNGYPHPNNCSVCTCPDGFSGQFCESVHSSVGECGGLIMVSNRAQYLTSPNYPLGFKSGVECYWLLRAPSKGRVFLEFVDLFEFHCEDTCDKSYVEVKYHNDKRLTGARHCCSSLPSQRFISFDNELVVIMRGFIGNYRGFRAKFWTDSPDKVPGTTAYTTAPEFASTTERTFTMPTSIFITTKAIRNLFILPTSFITEKPTISNVVTEKEWERGGTVQSTLTATTEKRRTTVLPLRTSTKSLLSTLLTTTNPPRITPPPMLLLTTESGTLSPEGGGACNCGTWSEWVGECSQPCGGCGHRVRTRHCHRESCRKEEKRPCNFAVCPSGTNFLINNGEFHILWRGCCVGLFRCRKMSAPRWKQIRIRFSRSLLHCSVSGMQVKMAQICPLRFREENIECLHDLIPVPRKSCFLLFSSEAIEGGTTMSDFRATFFT</sequence>
<feature type="binding site" evidence="10">
    <location>
        <position position="233"/>
    </location>
    <ligand>
        <name>Zn(2+)</name>
        <dbReference type="ChEBI" id="CHEBI:29105"/>
        <note>catalytic</note>
    </ligand>
</feature>
<dbReference type="InterPro" id="IPR024079">
    <property type="entry name" value="MetalloPept_cat_dom_sf"/>
</dbReference>
<dbReference type="Proteomes" id="UP001176961">
    <property type="component" value="Unassembled WGS sequence"/>
</dbReference>
<evidence type="ECO:0000256" key="1">
    <source>
        <dbReference type="ARBA" id="ARBA00022536"/>
    </source>
</evidence>
<dbReference type="CDD" id="cd00041">
    <property type="entry name" value="CUB"/>
    <property type="match status" value="1"/>
</dbReference>
<dbReference type="Gene3D" id="2.60.120.290">
    <property type="entry name" value="Spermadhesin, CUB domain"/>
    <property type="match status" value="1"/>
</dbReference>
<organism evidence="14 15">
    <name type="scientific">Cylicocyclus nassatus</name>
    <name type="common">Nematode worm</name>
    <dbReference type="NCBI Taxonomy" id="53992"/>
    <lineage>
        <taxon>Eukaryota</taxon>
        <taxon>Metazoa</taxon>
        <taxon>Ecdysozoa</taxon>
        <taxon>Nematoda</taxon>
        <taxon>Chromadorea</taxon>
        <taxon>Rhabditida</taxon>
        <taxon>Rhabditina</taxon>
        <taxon>Rhabditomorpha</taxon>
        <taxon>Strongyloidea</taxon>
        <taxon>Strongylidae</taxon>
        <taxon>Cylicocyclus</taxon>
    </lineage>
</organism>
<feature type="domain" description="Peptidase M12A" evidence="13">
    <location>
        <begin position="135"/>
        <end position="334"/>
    </location>
</feature>
<dbReference type="Pfam" id="PF01400">
    <property type="entry name" value="Astacin"/>
    <property type="match status" value="1"/>
</dbReference>
<dbReference type="InterPro" id="IPR000859">
    <property type="entry name" value="CUB_dom"/>
</dbReference>
<evidence type="ECO:0000313" key="15">
    <source>
        <dbReference type="Proteomes" id="UP001176961"/>
    </source>
</evidence>
<evidence type="ECO:0000313" key="14">
    <source>
        <dbReference type="EMBL" id="CAJ0609759.1"/>
    </source>
</evidence>
<keyword evidence="5 10" id="KW-0862">Zinc</keyword>
<evidence type="ECO:0000256" key="7">
    <source>
        <dbReference type="ARBA" id="ARBA00023157"/>
    </source>
</evidence>
<dbReference type="Gene3D" id="3.40.390.10">
    <property type="entry name" value="Collagenase (Catalytic Domain)"/>
    <property type="match status" value="1"/>
</dbReference>
<feature type="binding site" evidence="10">
    <location>
        <position position="229"/>
    </location>
    <ligand>
        <name>Zn(2+)</name>
        <dbReference type="ChEBI" id="CHEBI:29105"/>
        <note>catalytic</note>
    </ligand>
</feature>
<dbReference type="InterPro" id="IPR000884">
    <property type="entry name" value="TSP1_rpt"/>
</dbReference>
<dbReference type="InterPro" id="IPR035914">
    <property type="entry name" value="Sperma_CUB_dom_sf"/>
</dbReference>
<dbReference type="InterPro" id="IPR000742">
    <property type="entry name" value="EGF"/>
</dbReference>
<dbReference type="PANTHER" id="PTHR10127">
    <property type="entry name" value="DISCOIDIN, CUB, EGF, LAMININ , AND ZINC METALLOPROTEASE DOMAIN CONTAINING"/>
    <property type="match status" value="1"/>
</dbReference>
<dbReference type="PROSITE" id="PS00022">
    <property type="entry name" value="EGF_1"/>
    <property type="match status" value="1"/>
</dbReference>
<dbReference type="InterPro" id="IPR006026">
    <property type="entry name" value="Peptidase_Metallo"/>
</dbReference>
<dbReference type="SUPFAM" id="SSF55486">
    <property type="entry name" value="Metalloproteases ('zincins'), catalytic domain"/>
    <property type="match status" value="1"/>
</dbReference>
<evidence type="ECO:0000259" key="13">
    <source>
        <dbReference type="PROSITE" id="PS51864"/>
    </source>
</evidence>
<dbReference type="EC" id="3.4.24.-" evidence="11"/>
<dbReference type="PANTHER" id="PTHR10127:SF810">
    <property type="entry name" value="ZINC METALLOPROTEINASE NAS-38"/>
    <property type="match status" value="1"/>
</dbReference>
<comment type="caution">
    <text evidence="14">The sequence shown here is derived from an EMBL/GenBank/DDBJ whole genome shotgun (WGS) entry which is preliminary data.</text>
</comment>
<protein>
    <recommendedName>
        <fullName evidence="11">Metalloendopeptidase</fullName>
        <ecNumber evidence="11">3.4.24.-</ecNumber>
    </recommendedName>
</protein>
<name>A0AA36HFB0_CYLNA</name>
<keyword evidence="7" id="KW-1015">Disulfide bond</keyword>
<dbReference type="PROSITE" id="PS01180">
    <property type="entry name" value="CUB"/>
    <property type="match status" value="1"/>
</dbReference>
<keyword evidence="1" id="KW-0245">EGF-like domain</keyword>
<evidence type="ECO:0000256" key="3">
    <source>
        <dbReference type="ARBA" id="ARBA00022723"/>
    </source>
</evidence>
<reference evidence="14" key="1">
    <citation type="submission" date="2023-07" db="EMBL/GenBank/DDBJ databases">
        <authorList>
            <consortium name="CYATHOMIX"/>
        </authorList>
    </citation>
    <scope>NUCLEOTIDE SEQUENCE</scope>
    <source>
        <strain evidence="14">N/A</strain>
    </source>
</reference>
<evidence type="ECO:0000256" key="5">
    <source>
        <dbReference type="ARBA" id="ARBA00022833"/>
    </source>
</evidence>
<keyword evidence="2 10" id="KW-0645">Protease</keyword>
<dbReference type="SUPFAM" id="SSF49854">
    <property type="entry name" value="Spermadhesin, CUB domain"/>
    <property type="match status" value="1"/>
</dbReference>
<dbReference type="EMBL" id="CATQJL010000326">
    <property type="protein sequence ID" value="CAJ0609759.1"/>
    <property type="molecule type" value="Genomic_DNA"/>
</dbReference>
<dbReference type="SMART" id="SM00209">
    <property type="entry name" value="TSP1"/>
    <property type="match status" value="1"/>
</dbReference>
<evidence type="ECO:0000256" key="2">
    <source>
        <dbReference type="ARBA" id="ARBA00022670"/>
    </source>
</evidence>
<evidence type="ECO:0000256" key="9">
    <source>
        <dbReference type="PROSITE-ProRule" id="PRU00059"/>
    </source>
</evidence>
<evidence type="ECO:0000256" key="11">
    <source>
        <dbReference type="RuleBase" id="RU361183"/>
    </source>
</evidence>
<evidence type="ECO:0000256" key="10">
    <source>
        <dbReference type="PROSITE-ProRule" id="PRU01211"/>
    </source>
</evidence>
<dbReference type="GO" id="GO:0004222">
    <property type="term" value="F:metalloendopeptidase activity"/>
    <property type="evidence" value="ECO:0007669"/>
    <property type="project" value="UniProtKB-UniRule"/>
</dbReference>
<accession>A0AA36HFB0</accession>
<dbReference type="SMART" id="SM00042">
    <property type="entry name" value="CUB"/>
    <property type="match status" value="1"/>
</dbReference>
<dbReference type="PROSITE" id="PS51864">
    <property type="entry name" value="ASTACIN"/>
    <property type="match status" value="1"/>
</dbReference>
<dbReference type="PROSITE" id="PS01186">
    <property type="entry name" value="EGF_2"/>
    <property type="match status" value="1"/>
</dbReference>
<keyword evidence="4 10" id="KW-0378">Hydrolase</keyword>
<evidence type="ECO:0000256" key="6">
    <source>
        <dbReference type="ARBA" id="ARBA00023049"/>
    </source>
</evidence>
<keyword evidence="3 10" id="KW-0479">Metal-binding</keyword>
<proteinExistence type="predicted"/>
<comment type="caution">
    <text evidence="9">Lacks conserved residue(s) required for the propagation of feature annotation.</text>
</comment>
<comment type="cofactor">
    <cofactor evidence="10 11">
        <name>Zn(2+)</name>
        <dbReference type="ChEBI" id="CHEBI:29105"/>
    </cofactor>
    <text evidence="10 11">Binds 1 zinc ion per subunit.</text>
</comment>
<dbReference type="InterPro" id="IPR034035">
    <property type="entry name" value="Astacin-like_dom"/>
</dbReference>
<evidence type="ECO:0000256" key="4">
    <source>
        <dbReference type="ARBA" id="ARBA00022801"/>
    </source>
</evidence>
<dbReference type="GO" id="GO:0008270">
    <property type="term" value="F:zinc ion binding"/>
    <property type="evidence" value="ECO:0007669"/>
    <property type="project" value="UniProtKB-UniRule"/>
</dbReference>
<dbReference type="PRINTS" id="PR00480">
    <property type="entry name" value="ASTACIN"/>
</dbReference>
<gene>
    <name evidence="14" type="ORF">CYNAS_LOCUS21742</name>
</gene>
<dbReference type="InterPro" id="IPR001506">
    <property type="entry name" value="Peptidase_M12A"/>
</dbReference>
<dbReference type="Pfam" id="PF00431">
    <property type="entry name" value="CUB"/>
    <property type="match status" value="1"/>
</dbReference>
<keyword evidence="8" id="KW-0325">Glycoprotein</keyword>
<feature type="domain" description="CUB" evidence="12">
    <location>
        <begin position="377"/>
        <end position="491"/>
    </location>
</feature>
<evidence type="ECO:0000256" key="8">
    <source>
        <dbReference type="ARBA" id="ARBA00023180"/>
    </source>
</evidence>
<dbReference type="GO" id="GO:0006508">
    <property type="term" value="P:proteolysis"/>
    <property type="evidence" value="ECO:0007669"/>
    <property type="project" value="UniProtKB-KW"/>
</dbReference>
<dbReference type="FunFam" id="3.40.390.10:FF:000083">
    <property type="entry name" value="Zinc metalloproteinase"/>
    <property type="match status" value="1"/>
</dbReference>
<dbReference type="AlphaFoldDB" id="A0AA36HFB0"/>
<keyword evidence="6 10" id="KW-0482">Metalloprotease</keyword>